<dbReference type="RefSeq" id="WP_203005812.1">
    <property type="nucleotide sequence ID" value="NZ_JADWYU010000017.1"/>
</dbReference>
<sequence length="546" mass="58956">MSSSGFDSGATFEAPGIHNSSDTLVNQAVFRYVAGPGFSLVASSLTEYEESTFAQSMTRVIDLEYQPRDTSPSLCFTRTRRGYGVVIYRVPDPTRQRTSGAAHVLVGRSLTPAVALALSQGLDDGEPVYRGWLALNPPDQQLPRALRPMDPDRIAALASGRLGQLSELARSARSAGELVGLVDGLLRAGGTRQVSVYPNAARPEALLCAALEIFEPIGIDWTFSTFEHRERSDFKVAFFPQRLAEPNGVPVDLSRPRAKFEGSQVLVDTYVHHGPRAVADLLGAAGVTDWEGLLEWVANPRRVPREFGAVELLEAVACPGSAGQLKKMPEDGPHRPEDSHELRRQLAMEARGLRWDRLPGYAEIGNATRRVASAAFPDLSLSEDAEAQAQVLWREILTALPPGGDERQKSLAKALLDRAAQLGWVRPHPVAEIDERRLLALPGSAVSSDGRLVYVTVTRPRPVAPPVAARPPASGGPDQQRPFTVAPPQVPEPYLPRVEPPRVEPERPAEPAISGLRASGDLQVLLALVGVLGLLVLLAVLAESVL</sequence>
<accession>A0A937ULY3</accession>
<protein>
    <submittedName>
        <fullName evidence="3">Uncharacterized protein</fullName>
    </submittedName>
</protein>
<keyword evidence="2" id="KW-1133">Transmembrane helix</keyword>
<evidence type="ECO:0000313" key="3">
    <source>
        <dbReference type="EMBL" id="MBL7626503.1"/>
    </source>
</evidence>
<dbReference type="EMBL" id="JAEACQ010000138">
    <property type="protein sequence ID" value="MBL7626503.1"/>
    <property type="molecule type" value="Genomic_DNA"/>
</dbReference>
<proteinExistence type="predicted"/>
<reference evidence="3" key="1">
    <citation type="submission" date="2020-12" db="EMBL/GenBank/DDBJ databases">
        <title>Genomic characterization of non-nitrogen-fixing Frankia strains.</title>
        <authorList>
            <person name="Carlos-Shanley C."/>
            <person name="Guerra T."/>
            <person name="Hahn D."/>
        </authorList>
    </citation>
    <scope>NUCLEOTIDE SEQUENCE</scope>
    <source>
        <strain evidence="3">CN6</strain>
    </source>
</reference>
<evidence type="ECO:0000256" key="1">
    <source>
        <dbReference type="SAM" id="MobiDB-lite"/>
    </source>
</evidence>
<comment type="caution">
    <text evidence="3">The sequence shown here is derived from an EMBL/GenBank/DDBJ whole genome shotgun (WGS) entry which is preliminary data.</text>
</comment>
<keyword evidence="2" id="KW-0812">Transmembrane</keyword>
<feature type="transmembrane region" description="Helical" evidence="2">
    <location>
        <begin position="522"/>
        <end position="542"/>
    </location>
</feature>
<dbReference type="Proteomes" id="UP000604475">
    <property type="component" value="Unassembled WGS sequence"/>
</dbReference>
<feature type="region of interest" description="Disordered" evidence="1">
    <location>
        <begin position="464"/>
        <end position="509"/>
    </location>
</feature>
<dbReference type="AlphaFoldDB" id="A0A937ULY3"/>
<keyword evidence="2" id="KW-0472">Membrane</keyword>
<evidence type="ECO:0000256" key="2">
    <source>
        <dbReference type="SAM" id="Phobius"/>
    </source>
</evidence>
<name>A0A937ULY3_9ACTN</name>
<organism evidence="3 4">
    <name type="scientific">Frankia nepalensis</name>
    <dbReference type="NCBI Taxonomy" id="1836974"/>
    <lineage>
        <taxon>Bacteria</taxon>
        <taxon>Bacillati</taxon>
        <taxon>Actinomycetota</taxon>
        <taxon>Actinomycetes</taxon>
        <taxon>Frankiales</taxon>
        <taxon>Frankiaceae</taxon>
        <taxon>Frankia</taxon>
    </lineage>
</organism>
<keyword evidence="4" id="KW-1185">Reference proteome</keyword>
<gene>
    <name evidence="3" type="ORF">I7412_04805</name>
</gene>
<feature type="compositionally biased region" description="Basic and acidic residues" evidence="1">
    <location>
        <begin position="499"/>
        <end position="509"/>
    </location>
</feature>
<evidence type="ECO:0000313" key="4">
    <source>
        <dbReference type="Proteomes" id="UP000604475"/>
    </source>
</evidence>